<dbReference type="InterPro" id="IPR010982">
    <property type="entry name" value="Lambda_DNA-bd_dom_sf"/>
</dbReference>
<proteinExistence type="predicted"/>
<dbReference type="Proteomes" id="UP000823910">
    <property type="component" value="Unassembled WGS sequence"/>
</dbReference>
<dbReference type="CDD" id="cd00093">
    <property type="entry name" value="HTH_XRE"/>
    <property type="match status" value="1"/>
</dbReference>
<dbReference type="AlphaFoldDB" id="A0A9D2SI29"/>
<evidence type="ECO:0000313" key="2">
    <source>
        <dbReference type="EMBL" id="HJC05994.1"/>
    </source>
</evidence>
<sequence length="81" mass="9411">MRLAVNSTQKNLIGSQIRELRTARRLTQYQLAAKLQLQGYNFNELTILRIEKGQRLVTDIELKILCTFFQVDPNTLLGFRS</sequence>
<dbReference type="SUPFAM" id="SSF47413">
    <property type="entry name" value="lambda repressor-like DNA-binding domains"/>
    <property type="match status" value="1"/>
</dbReference>
<gene>
    <name evidence="2" type="ORF">H9704_07555</name>
</gene>
<name>A0A9D2SI29_9FIRM</name>
<dbReference type="SMART" id="SM00530">
    <property type="entry name" value="HTH_XRE"/>
    <property type="match status" value="1"/>
</dbReference>
<evidence type="ECO:0000259" key="1">
    <source>
        <dbReference type="PROSITE" id="PS50943"/>
    </source>
</evidence>
<dbReference type="EMBL" id="DWWT01000030">
    <property type="protein sequence ID" value="HJC05994.1"/>
    <property type="molecule type" value="Genomic_DNA"/>
</dbReference>
<dbReference type="InterPro" id="IPR001387">
    <property type="entry name" value="Cro/C1-type_HTH"/>
</dbReference>
<dbReference type="PROSITE" id="PS50943">
    <property type="entry name" value="HTH_CROC1"/>
    <property type="match status" value="1"/>
</dbReference>
<reference evidence="2" key="1">
    <citation type="journal article" date="2021" name="PeerJ">
        <title>Extensive microbial diversity within the chicken gut microbiome revealed by metagenomics and culture.</title>
        <authorList>
            <person name="Gilroy R."/>
            <person name="Ravi A."/>
            <person name="Getino M."/>
            <person name="Pursley I."/>
            <person name="Horton D.L."/>
            <person name="Alikhan N.F."/>
            <person name="Baker D."/>
            <person name="Gharbi K."/>
            <person name="Hall N."/>
            <person name="Watson M."/>
            <person name="Adriaenssens E.M."/>
            <person name="Foster-Nyarko E."/>
            <person name="Jarju S."/>
            <person name="Secka A."/>
            <person name="Antonio M."/>
            <person name="Oren A."/>
            <person name="Chaudhuri R.R."/>
            <person name="La Ragione R."/>
            <person name="Hildebrand F."/>
            <person name="Pallen M.J."/>
        </authorList>
    </citation>
    <scope>NUCLEOTIDE SEQUENCE</scope>
    <source>
        <strain evidence="2">CHK180-15479</strain>
    </source>
</reference>
<reference evidence="2" key="2">
    <citation type="submission" date="2021-04" db="EMBL/GenBank/DDBJ databases">
        <authorList>
            <person name="Gilroy R."/>
        </authorList>
    </citation>
    <scope>NUCLEOTIDE SEQUENCE</scope>
    <source>
        <strain evidence="2">CHK180-15479</strain>
    </source>
</reference>
<feature type="non-terminal residue" evidence="2">
    <location>
        <position position="81"/>
    </location>
</feature>
<dbReference type="Pfam" id="PF13560">
    <property type="entry name" value="HTH_31"/>
    <property type="match status" value="1"/>
</dbReference>
<protein>
    <submittedName>
        <fullName evidence="2">Helix-turn-helix domain-containing protein</fullName>
    </submittedName>
</protein>
<evidence type="ECO:0000313" key="3">
    <source>
        <dbReference type="Proteomes" id="UP000823910"/>
    </source>
</evidence>
<dbReference type="Gene3D" id="1.10.260.40">
    <property type="entry name" value="lambda repressor-like DNA-binding domains"/>
    <property type="match status" value="1"/>
</dbReference>
<feature type="domain" description="HTH cro/C1-type" evidence="1">
    <location>
        <begin position="17"/>
        <end position="76"/>
    </location>
</feature>
<dbReference type="GO" id="GO:0003677">
    <property type="term" value="F:DNA binding"/>
    <property type="evidence" value="ECO:0007669"/>
    <property type="project" value="InterPro"/>
</dbReference>
<organism evidence="2 3">
    <name type="scientific">Candidatus Enterocloster excrementipullorum</name>
    <dbReference type="NCBI Taxonomy" id="2838559"/>
    <lineage>
        <taxon>Bacteria</taxon>
        <taxon>Bacillati</taxon>
        <taxon>Bacillota</taxon>
        <taxon>Clostridia</taxon>
        <taxon>Lachnospirales</taxon>
        <taxon>Lachnospiraceae</taxon>
        <taxon>Enterocloster</taxon>
    </lineage>
</organism>
<accession>A0A9D2SI29</accession>
<comment type="caution">
    <text evidence="2">The sequence shown here is derived from an EMBL/GenBank/DDBJ whole genome shotgun (WGS) entry which is preliminary data.</text>
</comment>